<dbReference type="InterPro" id="IPR014777">
    <property type="entry name" value="4pyrrole_Mease_sub1"/>
</dbReference>
<evidence type="ECO:0000256" key="6">
    <source>
        <dbReference type="HAMAP-Rule" id="MF_01877"/>
    </source>
</evidence>
<comment type="caution">
    <text evidence="8">The sequence shown here is derived from an EMBL/GenBank/DDBJ whole genome shotgun (WGS) entry which is preliminary data.</text>
</comment>
<dbReference type="NCBIfam" id="TIGR00096">
    <property type="entry name" value="16S rRNA (cytidine(1402)-2'-O)-methyltransferase"/>
    <property type="match status" value="1"/>
</dbReference>
<dbReference type="EC" id="2.1.1.198" evidence="6"/>
<keyword evidence="2 6" id="KW-0698">rRNA processing</keyword>
<protein>
    <recommendedName>
        <fullName evidence="6">Ribosomal RNA small subunit methyltransferase I</fullName>
        <ecNumber evidence="6">2.1.1.198</ecNumber>
    </recommendedName>
    <alternativeName>
        <fullName evidence="6">16S rRNA 2'-O-ribose C1402 methyltransferase</fullName>
    </alternativeName>
    <alternativeName>
        <fullName evidence="6">rRNA (cytidine-2'-O-)-methyltransferase RsmI</fullName>
    </alternativeName>
</protein>
<evidence type="ECO:0000313" key="9">
    <source>
        <dbReference type="Proteomes" id="UP001523566"/>
    </source>
</evidence>
<evidence type="ECO:0000259" key="7">
    <source>
        <dbReference type="Pfam" id="PF00590"/>
    </source>
</evidence>
<comment type="similarity">
    <text evidence="6">Belongs to the methyltransferase superfamily. RsmI family.</text>
</comment>
<dbReference type="GO" id="GO:0032259">
    <property type="term" value="P:methylation"/>
    <property type="evidence" value="ECO:0007669"/>
    <property type="project" value="UniProtKB-KW"/>
</dbReference>
<gene>
    <name evidence="6 8" type="primary">rsmI</name>
    <name evidence="8" type="ORF">NK125_08600</name>
</gene>
<proteinExistence type="inferred from homology"/>
<accession>A0ABT1E9G0</accession>
<evidence type="ECO:0000256" key="1">
    <source>
        <dbReference type="ARBA" id="ARBA00022490"/>
    </source>
</evidence>
<dbReference type="InterPro" id="IPR035996">
    <property type="entry name" value="4pyrrol_Methylase_sf"/>
</dbReference>
<evidence type="ECO:0000256" key="4">
    <source>
        <dbReference type="ARBA" id="ARBA00022679"/>
    </source>
</evidence>
<dbReference type="GO" id="GO:0008168">
    <property type="term" value="F:methyltransferase activity"/>
    <property type="evidence" value="ECO:0007669"/>
    <property type="project" value="UniProtKB-KW"/>
</dbReference>
<dbReference type="RefSeq" id="WP_262066256.1">
    <property type="nucleotide sequence ID" value="NZ_JAMXOD010000011.1"/>
</dbReference>
<reference evidence="8 9" key="1">
    <citation type="journal article" date="2022" name="Genome Biol. Evol.">
        <title>Host diet, physiology and behaviors set the stage for Lachnospiraceae cladogenesis.</title>
        <authorList>
            <person name="Vera-Ponce De Leon A."/>
            <person name="Schneider M."/>
            <person name="Jahnes B.C."/>
            <person name="Sadowski V."/>
            <person name="Camuy-Velez L.A."/>
            <person name="Duan J."/>
            <person name="Sabree Z.L."/>
        </authorList>
    </citation>
    <scope>NUCLEOTIDE SEQUENCE [LARGE SCALE GENOMIC DNA]</scope>
    <source>
        <strain evidence="8 9">PAL113</strain>
    </source>
</reference>
<dbReference type="InterPro" id="IPR000878">
    <property type="entry name" value="4pyrrol_Mease"/>
</dbReference>
<dbReference type="EMBL" id="JAMZFW010000011">
    <property type="protein sequence ID" value="MCP1102470.1"/>
    <property type="molecule type" value="Genomic_DNA"/>
</dbReference>
<dbReference type="Proteomes" id="UP001523566">
    <property type="component" value="Unassembled WGS sequence"/>
</dbReference>
<dbReference type="Gene3D" id="3.40.1010.10">
    <property type="entry name" value="Cobalt-precorrin-4 Transmethylase, Domain 1"/>
    <property type="match status" value="1"/>
</dbReference>
<sequence>MRGILYLCGTPIGNLEDITLRALNILKEADAIAAEDTRNTKRLLNHYEIQTPLTSYHEHNKYDKGRILIEMLNEGKSIALVTDAGMPGISDPGEELVKMCIEEGIEVTTIPGPTAFVSALILSGLSSRRFVFEAFLPRDKKERREVLNGLKNETRTIILYEAPHRLARTLKELEETLGNRKAAVVRELTKKFEEAIRMNLTEIIQSYEETPPKGECVIVLEGKSKEEVKKESIEMWEQQSIEEHMNHYLKKNYAQKDAMKAVAKDRGISKRDVYKHLLADKEDE</sequence>
<dbReference type="InterPro" id="IPR014776">
    <property type="entry name" value="4pyrrole_Mease_sub2"/>
</dbReference>
<evidence type="ECO:0000313" key="8">
    <source>
        <dbReference type="EMBL" id="MCP1102470.1"/>
    </source>
</evidence>
<comment type="subcellular location">
    <subcellularLocation>
        <location evidence="6">Cytoplasm</location>
    </subcellularLocation>
</comment>
<keyword evidence="5 6" id="KW-0949">S-adenosyl-L-methionine</keyword>
<dbReference type="CDD" id="cd11648">
    <property type="entry name" value="RsmI"/>
    <property type="match status" value="1"/>
</dbReference>
<comment type="catalytic activity">
    <reaction evidence="6">
        <text>cytidine(1402) in 16S rRNA + S-adenosyl-L-methionine = 2'-O-methylcytidine(1402) in 16S rRNA + S-adenosyl-L-homocysteine + H(+)</text>
        <dbReference type="Rhea" id="RHEA:42924"/>
        <dbReference type="Rhea" id="RHEA-COMP:10285"/>
        <dbReference type="Rhea" id="RHEA-COMP:10286"/>
        <dbReference type="ChEBI" id="CHEBI:15378"/>
        <dbReference type="ChEBI" id="CHEBI:57856"/>
        <dbReference type="ChEBI" id="CHEBI:59789"/>
        <dbReference type="ChEBI" id="CHEBI:74495"/>
        <dbReference type="ChEBI" id="CHEBI:82748"/>
        <dbReference type="EC" id="2.1.1.198"/>
    </reaction>
</comment>
<organism evidence="8 9">
    <name type="scientific">Aequitasia blattaphilus</name>
    <dbReference type="NCBI Taxonomy" id="2949332"/>
    <lineage>
        <taxon>Bacteria</taxon>
        <taxon>Bacillati</taxon>
        <taxon>Bacillota</taxon>
        <taxon>Clostridia</taxon>
        <taxon>Lachnospirales</taxon>
        <taxon>Lachnospiraceae</taxon>
        <taxon>Aequitasia</taxon>
    </lineage>
</organism>
<keyword evidence="4 6" id="KW-0808">Transferase</keyword>
<keyword evidence="3 6" id="KW-0489">Methyltransferase</keyword>
<name>A0ABT1E9G0_9FIRM</name>
<dbReference type="HAMAP" id="MF_01877">
    <property type="entry name" value="16SrRNA_methyltr_I"/>
    <property type="match status" value="1"/>
</dbReference>
<keyword evidence="9" id="KW-1185">Reference proteome</keyword>
<keyword evidence="1 6" id="KW-0963">Cytoplasm</keyword>
<dbReference type="PIRSF" id="PIRSF005917">
    <property type="entry name" value="MTase_YraL"/>
    <property type="match status" value="1"/>
</dbReference>
<comment type="function">
    <text evidence="6">Catalyzes the 2'-O-methylation of the ribose of cytidine 1402 (C1402) in 16S rRNA.</text>
</comment>
<dbReference type="Gene3D" id="3.30.950.10">
    <property type="entry name" value="Methyltransferase, Cobalt-precorrin-4 Transmethylase, Domain 2"/>
    <property type="match status" value="1"/>
</dbReference>
<feature type="domain" description="Tetrapyrrole methylase" evidence="7">
    <location>
        <begin position="5"/>
        <end position="203"/>
    </location>
</feature>
<dbReference type="InterPro" id="IPR008189">
    <property type="entry name" value="rRNA_ssu_MeTfrase_I"/>
</dbReference>
<dbReference type="PANTHER" id="PTHR46111:SF1">
    <property type="entry name" value="RIBOSOMAL RNA SMALL SUBUNIT METHYLTRANSFERASE I"/>
    <property type="match status" value="1"/>
</dbReference>
<dbReference type="PANTHER" id="PTHR46111">
    <property type="entry name" value="RIBOSOMAL RNA SMALL SUBUNIT METHYLTRANSFERASE I"/>
    <property type="match status" value="1"/>
</dbReference>
<evidence type="ECO:0000256" key="3">
    <source>
        <dbReference type="ARBA" id="ARBA00022603"/>
    </source>
</evidence>
<dbReference type="Pfam" id="PF00590">
    <property type="entry name" value="TP_methylase"/>
    <property type="match status" value="1"/>
</dbReference>
<dbReference type="SUPFAM" id="SSF53790">
    <property type="entry name" value="Tetrapyrrole methylase"/>
    <property type="match status" value="1"/>
</dbReference>
<evidence type="ECO:0000256" key="5">
    <source>
        <dbReference type="ARBA" id="ARBA00022691"/>
    </source>
</evidence>
<evidence type="ECO:0000256" key="2">
    <source>
        <dbReference type="ARBA" id="ARBA00022552"/>
    </source>
</evidence>